<feature type="region of interest" description="Disordered" evidence="1">
    <location>
        <begin position="218"/>
        <end position="243"/>
    </location>
</feature>
<dbReference type="Proteomes" id="UP000195570">
    <property type="component" value="Unassembled WGS sequence"/>
</dbReference>
<feature type="compositionally biased region" description="Polar residues" evidence="1">
    <location>
        <begin position="502"/>
        <end position="513"/>
    </location>
</feature>
<comment type="caution">
    <text evidence="2">The sequence shown here is derived from an EMBL/GenBank/DDBJ whole genome shotgun (WGS) entry which is preliminary data.</text>
</comment>
<keyword evidence="3" id="KW-1185">Reference proteome</keyword>
<name>A0A1G4IK05_TRYEQ</name>
<evidence type="ECO:0000313" key="2">
    <source>
        <dbReference type="EMBL" id="SCU72882.1"/>
    </source>
</evidence>
<feature type="compositionally biased region" description="Low complexity" evidence="1">
    <location>
        <begin position="692"/>
        <end position="727"/>
    </location>
</feature>
<sequence length="964" mass="100128">MLTNSSAVTTSGEGGMRKYRLEVGVKRLTDLVDMSSSARIVFSVRLPHFPEIYIQPQVRGGGAAVEFSPAGDRVLSVTYNACHRAEFSLSNRDCRTMFPTQCCCRLYDESLSEVAIASSSLTWLCPCPLVEQQVAKELRCSNFEMRTVGGKVMGVAEMTCRVVPVECAVVAPVSPSPVAPVNSTPIALTGSSDIISIDGKAYVIRVIIDSRIFKRKGKRKVGTTHRHRSNRKEPRIGGQPAPAIAAPPAREVLRPDEGEVLPREALREVKQEGQDLHASSHMHEGAMEGVQKGTFLYFLKYDVAYQIQSNCMMFYTTLKREFATLDEFTIDDKARNDADRIERLAQNVLRLSNIVLQLATQFVTSAGFSKAEITVRENCGTSVEKLPPSKKGSVADFIVNKVLYQLQTVGANLYHIALAYPKPLVVSLSSLTPQHTKFMKDLAMDIKSLTKRVNIMVQSTVNGNFGVRGAFSKVASTTTRRSSRSSGDGIPGGRERIKANEDVTQGQIINESTAPRRKPGIVATGEEKGSANPPEVETSGGAKKKKADSSNDSSSTLSTSRSRSVSTATASSSSLSDSGSSDQSIGSSSKSSTSYTDSFTTTQSTGGGSSTVESIPSTRSSKRFQPTVIYTPVVPNVTLQPQSCGEKPAAVAPGGVPVSLQSIPLALSVPPFSSTVGVPQPAVAVSSGNPLPTSTASATTTTTTTSATTTTSTTSVTATQSPSQSATSIPAVAPVALGAPHTSGVATTGGLALSTAAPSVPIPVAPATVLSAGTSTMAAALSANHSGTSAAAALPVPLISQLPIGVSASTESVMNVAASSMNSSIPLPTPVVPVIRSPTTPTVQFPPSPGYSARGVPTAVPAPQAADANASLAGPNLSFSILPVPVPKSPTAMPQPPVLSSAHLASPPPLPPSARVSASASLSLSTPGKGDSVFTPLPLPSLPSASPVSPSSTPEGVRGGALVV</sequence>
<dbReference type="RefSeq" id="XP_067083334.1">
    <property type="nucleotide sequence ID" value="XM_067227233.1"/>
</dbReference>
<dbReference type="VEuPathDB" id="TriTrypDB:TEOVI_000446600"/>
<dbReference type="AlphaFoldDB" id="A0A1G4IK05"/>
<feature type="compositionally biased region" description="Basic residues" evidence="1">
    <location>
        <begin position="218"/>
        <end position="230"/>
    </location>
</feature>
<feature type="compositionally biased region" description="Low complexity" evidence="1">
    <location>
        <begin position="550"/>
        <end position="604"/>
    </location>
</feature>
<reference evidence="2" key="1">
    <citation type="submission" date="2016-09" db="EMBL/GenBank/DDBJ databases">
        <authorList>
            <person name="Hebert L."/>
            <person name="Moumen B."/>
        </authorList>
    </citation>
    <scope>NUCLEOTIDE SEQUENCE [LARGE SCALE GENOMIC DNA]</scope>
    <source>
        <strain evidence="2">OVI</strain>
    </source>
</reference>
<organism evidence="2 3">
    <name type="scientific">Trypanosoma equiperdum</name>
    <dbReference type="NCBI Taxonomy" id="5694"/>
    <lineage>
        <taxon>Eukaryota</taxon>
        <taxon>Discoba</taxon>
        <taxon>Euglenozoa</taxon>
        <taxon>Kinetoplastea</taxon>
        <taxon>Metakinetoplastina</taxon>
        <taxon>Trypanosomatida</taxon>
        <taxon>Trypanosomatidae</taxon>
        <taxon>Trypanosoma</taxon>
    </lineage>
</organism>
<feature type="region of interest" description="Disordered" evidence="1">
    <location>
        <begin position="890"/>
        <end position="964"/>
    </location>
</feature>
<dbReference type="GeneID" id="92378406"/>
<feature type="region of interest" description="Disordered" evidence="1">
    <location>
        <begin position="685"/>
        <end position="727"/>
    </location>
</feature>
<feature type="region of interest" description="Disordered" evidence="1">
    <location>
        <begin position="473"/>
        <end position="623"/>
    </location>
</feature>
<feature type="compositionally biased region" description="Low complexity" evidence="1">
    <location>
        <begin position="932"/>
        <end position="954"/>
    </location>
</feature>
<evidence type="ECO:0000256" key="1">
    <source>
        <dbReference type="SAM" id="MobiDB-lite"/>
    </source>
</evidence>
<feature type="compositionally biased region" description="Low complexity" evidence="1">
    <location>
        <begin position="913"/>
        <end position="925"/>
    </location>
</feature>
<evidence type="ECO:0000313" key="3">
    <source>
        <dbReference type="Proteomes" id="UP000195570"/>
    </source>
</evidence>
<gene>
    <name evidence="2" type="ORF">TEOVI_000446600</name>
</gene>
<protein>
    <submittedName>
        <fullName evidence="2">Uncharacterized protein</fullName>
    </submittedName>
</protein>
<dbReference type="EMBL" id="CZPT02001923">
    <property type="protein sequence ID" value="SCU72882.1"/>
    <property type="molecule type" value="Genomic_DNA"/>
</dbReference>
<accession>A0A1G4IK05</accession>
<feature type="compositionally biased region" description="Low complexity" evidence="1">
    <location>
        <begin position="476"/>
        <end position="486"/>
    </location>
</feature>
<proteinExistence type="predicted"/>